<accession>A0A5C7EI34</accession>
<dbReference type="GO" id="GO:0016787">
    <property type="term" value="F:hydrolase activity"/>
    <property type="evidence" value="ECO:0007669"/>
    <property type="project" value="UniProtKB-KW"/>
</dbReference>
<dbReference type="GO" id="GO:0031297">
    <property type="term" value="P:replication fork processing"/>
    <property type="evidence" value="ECO:0007669"/>
    <property type="project" value="TreeGrafter"/>
</dbReference>
<evidence type="ECO:0000313" key="5">
    <source>
        <dbReference type="Proteomes" id="UP000321201"/>
    </source>
</evidence>
<evidence type="ECO:0000256" key="1">
    <source>
        <dbReference type="ARBA" id="ARBA00022801"/>
    </source>
</evidence>
<reference evidence="4 5" key="1">
    <citation type="submission" date="2019-08" db="EMBL/GenBank/DDBJ databases">
        <title>Pelomicrobium methylotrophicum gen. nov., sp. nov. a moderately thermophilic, facultatively anaerobic, lithoautotrophic and methylotrophic bacterium isolated from a terrestrial mud volcano.</title>
        <authorList>
            <person name="Slobodkina G.B."/>
            <person name="Merkel A.Y."/>
            <person name="Slobodkin A.I."/>
        </authorList>
    </citation>
    <scope>NUCLEOTIDE SEQUENCE [LARGE SCALE GENOMIC DNA]</scope>
    <source>
        <strain evidence="4 5">SM250</strain>
    </source>
</reference>
<proteinExistence type="predicted"/>
<dbReference type="GO" id="GO:0006281">
    <property type="term" value="P:DNA repair"/>
    <property type="evidence" value="ECO:0007669"/>
    <property type="project" value="TreeGrafter"/>
</dbReference>
<dbReference type="InterPro" id="IPR014001">
    <property type="entry name" value="Helicase_ATP-bd"/>
</dbReference>
<dbReference type="InterPro" id="IPR001650">
    <property type="entry name" value="Helicase_C-like"/>
</dbReference>
<evidence type="ECO:0000313" key="4">
    <source>
        <dbReference type="EMBL" id="TXF10508.1"/>
    </source>
</evidence>
<keyword evidence="4" id="KW-0547">Nucleotide-binding</keyword>
<keyword evidence="5" id="KW-1185">Reference proteome</keyword>
<dbReference type="Pfam" id="PF00176">
    <property type="entry name" value="SNF2-rel_dom"/>
    <property type="match status" value="1"/>
</dbReference>
<gene>
    <name evidence="4" type="ORF">FR698_14915</name>
</gene>
<dbReference type="PROSITE" id="PS51192">
    <property type="entry name" value="HELICASE_ATP_BIND_1"/>
    <property type="match status" value="1"/>
</dbReference>
<dbReference type="InterPro" id="IPR038718">
    <property type="entry name" value="SNF2-like_sf"/>
</dbReference>
<dbReference type="CDD" id="cd17919">
    <property type="entry name" value="DEXHc_Snf"/>
    <property type="match status" value="1"/>
</dbReference>
<dbReference type="InterPro" id="IPR049730">
    <property type="entry name" value="SNF2/RAD54-like_C"/>
</dbReference>
<dbReference type="GO" id="GO:0004386">
    <property type="term" value="F:helicase activity"/>
    <property type="evidence" value="ECO:0007669"/>
    <property type="project" value="UniProtKB-KW"/>
</dbReference>
<dbReference type="RefSeq" id="WP_147800988.1">
    <property type="nucleotide sequence ID" value="NZ_VPFL01000028.1"/>
</dbReference>
<dbReference type="Proteomes" id="UP000321201">
    <property type="component" value="Unassembled WGS sequence"/>
</dbReference>
<dbReference type="Gene3D" id="3.40.50.300">
    <property type="entry name" value="P-loop containing nucleotide triphosphate hydrolases"/>
    <property type="match status" value="1"/>
</dbReference>
<protein>
    <submittedName>
        <fullName evidence="4">DEAD/DEAH box helicase</fullName>
    </submittedName>
</protein>
<dbReference type="InParanoid" id="A0A5C7EI34"/>
<keyword evidence="4" id="KW-0347">Helicase</keyword>
<dbReference type="SMART" id="SM00487">
    <property type="entry name" value="DEXDc"/>
    <property type="match status" value="1"/>
</dbReference>
<dbReference type="InterPro" id="IPR000330">
    <property type="entry name" value="SNF2_N"/>
</dbReference>
<dbReference type="GO" id="GO:0005524">
    <property type="term" value="F:ATP binding"/>
    <property type="evidence" value="ECO:0007669"/>
    <property type="project" value="InterPro"/>
</dbReference>
<dbReference type="OrthoDB" id="9760715at2"/>
<dbReference type="EMBL" id="VPFL01000028">
    <property type="protein sequence ID" value="TXF10508.1"/>
    <property type="molecule type" value="Genomic_DNA"/>
</dbReference>
<name>A0A5C7EI34_9PROT</name>
<dbReference type="Pfam" id="PF00271">
    <property type="entry name" value="Helicase_C"/>
    <property type="match status" value="1"/>
</dbReference>
<keyword evidence="4" id="KW-0067">ATP-binding</keyword>
<dbReference type="AlphaFoldDB" id="A0A5C7EI34"/>
<dbReference type="CDD" id="cd18793">
    <property type="entry name" value="SF2_C_SNF"/>
    <property type="match status" value="1"/>
</dbReference>
<feature type="domain" description="Helicase C-terminal" evidence="3">
    <location>
        <begin position="469"/>
        <end position="633"/>
    </location>
</feature>
<comment type="caution">
    <text evidence="4">The sequence shown here is derived from an EMBL/GenBank/DDBJ whole genome shotgun (WGS) entry which is preliminary data.</text>
</comment>
<dbReference type="PANTHER" id="PTHR45766:SF6">
    <property type="entry name" value="SWI_SNF-RELATED MATRIX-ASSOCIATED ACTIN-DEPENDENT REGULATOR OF CHROMATIN SUBFAMILY A-LIKE PROTEIN 1"/>
    <property type="match status" value="1"/>
</dbReference>
<dbReference type="SMART" id="SM00490">
    <property type="entry name" value="HELICc"/>
    <property type="match status" value="1"/>
</dbReference>
<sequence length="633" mass="68954">MLLRRIVSDDRRVAVFLRYREDLVERLRAARAAWIPHLRAWVLPRDEAGQALAFVFDGDAEQHGVLSALKRALARPDSEAIAPYLSVQVYPLPGKRTAVASLYDVALARALKRSGGRWRPDLKVWILPAPVDDALSIIRQDGGVPAGCAYVHNRVVSWEALAGLVVRDEAPRIDAGPDAPSLPKPAVRKDRHEEELPQAFVSPIRRHPVDESALGSVAQRLSLYPYQIDGARHLASASSALLADDMGLGKTRTAIAAAIVASPIKPVLVVCPASLRLNWAREIAAADASPVAILGESGDAKNARWVISSYERLGSLAQDEAFDFGAVIVDEAHYIKEHDSARTKNAIALAGRIPFRMLLTGTPVLNRETELHALLAIGGHPLGGIPLPRFRALFAGHAAARALLRERVGEWMLRRTKDEVMRWLPGKTEVRIPIEPPSGFMDAYQAERSREAPVLGKISKLRAIVEDAKVDFIAEKVAQIAPSEKCIVFCEFLDTVSTLMDALAEGGIRAVSLVGEDDLAERQAAVDAFQNDPATRVFVSTTRAGGVGINLTAGTSVFFASLPWTPALKRQAEDRANRNGQTRPVTIYVPYIPGTIDEDVMKLIEHKAGIESDLMDEESARKTIARSLECAPA</sequence>
<dbReference type="Gene3D" id="3.40.50.10810">
    <property type="entry name" value="Tandem AAA-ATPase domain"/>
    <property type="match status" value="1"/>
</dbReference>
<dbReference type="PANTHER" id="PTHR45766">
    <property type="entry name" value="DNA ANNEALING HELICASE AND ENDONUCLEASE ZRANB3 FAMILY MEMBER"/>
    <property type="match status" value="1"/>
</dbReference>
<organism evidence="4 5">
    <name type="scientific">Pelomicrobium methylotrophicum</name>
    <dbReference type="NCBI Taxonomy" id="2602750"/>
    <lineage>
        <taxon>Bacteria</taxon>
        <taxon>Pseudomonadati</taxon>
        <taxon>Pseudomonadota</taxon>
        <taxon>Hydrogenophilia</taxon>
        <taxon>Hydrogenophilia incertae sedis</taxon>
        <taxon>Pelomicrobium</taxon>
    </lineage>
</organism>
<keyword evidence="1" id="KW-0378">Hydrolase</keyword>
<dbReference type="InterPro" id="IPR027417">
    <property type="entry name" value="P-loop_NTPase"/>
</dbReference>
<dbReference type="PROSITE" id="PS51194">
    <property type="entry name" value="HELICASE_CTER"/>
    <property type="match status" value="1"/>
</dbReference>
<evidence type="ECO:0000259" key="2">
    <source>
        <dbReference type="PROSITE" id="PS51192"/>
    </source>
</evidence>
<evidence type="ECO:0000259" key="3">
    <source>
        <dbReference type="PROSITE" id="PS51194"/>
    </source>
</evidence>
<dbReference type="SUPFAM" id="SSF52540">
    <property type="entry name" value="P-loop containing nucleoside triphosphate hydrolases"/>
    <property type="match status" value="2"/>
</dbReference>
<feature type="domain" description="Helicase ATP-binding" evidence="2">
    <location>
        <begin position="231"/>
        <end position="381"/>
    </location>
</feature>